<evidence type="ECO:0000313" key="1">
    <source>
        <dbReference type="EMBL" id="TWT57807.1"/>
    </source>
</evidence>
<name>A0A5C5X3V8_9PLAN</name>
<evidence type="ECO:0000313" key="2">
    <source>
        <dbReference type="Proteomes" id="UP000317243"/>
    </source>
</evidence>
<dbReference type="AlphaFoldDB" id="A0A5C5X3V8"/>
<organism evidence="1 2">
    <name type="scientific">Thalassoglobus neptunius</name>
    <dbReference type="NCBI Taxonomy" id="1938619"/>
    <lineage>
        <taxon>Bacteria</taxon>
        <taxon>Pseudomonadati</taxon>
        <taxon>Planctomycetota</taxon>
        <taxon>Planctomycetia</taxon>
        <taxon>Planctomycetales</taxon>
        <taxon>Planctomycetaceae</taxon>
        <taxon>Thalassoglobus</taxon>
    </lineage>
</organism>
<keyword evidence="2" id="KW-1185">Reference proteome</keyword>
<comment type="caution">
    <text evidence="1">The sequence shown here is derived from an EMBL/GenBank/DDBJ whole genome shotgun (WGS) entry which is preliminary data.</text>
</comment>
<proteinExistence type="predicted"/>
<sequence length="540" mass="60846">MGKRAESVYDQSWWMCRRAPMVQPLNPREMSMVHFHSQSDRRQFLVNSSGAVLGAAGLSFFGVLPRVSHAEANMETGRVVYKGQIEPLVKLIENTERRQLLEKVADRIRSGTSYQEVLSALLLAGVRNVQPRPSVGFKFHTVLVVNSCHLASLHGPDEDRWLPIFWALDYFKSAQADEARKSGWQMQAVDESRVPAPEKARSLFVDAMETWDVEQADVATAALVRSCGSNELFDLYANYAVRDFRSIGHKAIFLANAWRTLQVIEWQNAEPVLRSLTFAILNHEGDGNPAESDYEVDRPWRANEPLASEIPIDWQSGDLSGTVTRELIASMRQDSPVDVSKSAQQAIIDGVNPQSVWDAVFVSAGELLMRQPGIVGLHGLTTANAVHYLYQQTRDASLRKRLLLQACAFNPLFRGSAEGRGNLKQLSYSEWKEQSEDSTNELSELSENISRDKMKASLQVREYLNRGNNPYELIDEARRQVFLRGRNTHDYKYSSAVLEDFNSVSPEWRNDFLALSVFNLKGSGDSMSNLVDRTRDALQS</sequence>
<accession>A0A5C5X3V8</accession>
<protein>
    <recommendedName>
        <fullName evidence="3">Twin-arginine translocation signal domain-containing protein</fullName>
    </recommendedName>
</protein>
<dbReference type="Proteomes" id="UP000317243">
    <property type="component" value="Unassembled WGS sequence"/>
</dbReference>
<dbReference type="EMBL" id="SIHI01000001">
    <property type="protein sequence ID" value="TWT57807.1"/>
    <property type="molecule type" value="Genomic_DNA"/>
</dbReference>
<gene>
    <name evidence="1" type="ORF">KOR42_11740</name>
</gene>
<evidence type="ECO:0008006" key="3">
    <source>
        <dbReference type="Google" id="ProtNLM"/>
    </source>
</evidence>
<reference evidence="1 2" key="1">
    <citation type="submission" date="2019-02" db="EMBL/GenBank/DDBJ databases">
        <title>Deep-cultivation of Planctomycetes and their phenomic and genomic characterization uncovers novel biology.</title>
        <authorList>
            <person name="Wiegand S."/>
            <person name="Jogler M."/>
            <person name="Boedeker C."/>
            <person name="Pinto D."/>
            <person name="Vollmers J."/>
            <person name="Rivas-Marin E."/>
            <person name="Kohn T."/>
            <person name="Peeters S.H."/>
            <person name="Heuer A."/>
            <person name="Rast P."/>
            <person name="Oberbeckmann S."/>
            <person name="Bunk B."/>
            <person name="Jeske O."/>
            <person name="Meyerdierks A."/>
            <person name="Storesund J.E."/>
            <person name="Kallscheuer N."/>
            <person name="Luecker S."/>
            <person name="Lage O.M."/>
            <person name="Pohl T."/>
            <person name="Merkel B.J."/>
            <person name="Hornburger P."/>
            <person name="Mueller R.-W."/>
            <person name="Bruemmer F."/>
            <person name="Labrenz M."/>
            <person name="Spormann A.M."/>
            <person name="Op Den Camp H."/>
            <person name="Overmann J."/>
            <person name="Amann R."/>
            <person name="Jetten M.S.M."/>
            <person name="Mascher T."/>
            <person name="Medema M.H."/>
            <person name="Devos D.P."/>
            <person name="Kaster A.-K."/>
            <person name="Ovreas L."/>
            <person name="Rohde M."/>
            <person name="Galperin M.Y."/>
            <person name="Jogler C."/>
        </authorList>
    </citation>
    <scope>NUCLEOTIDE SEQUENCE [LARGE SCALE GENOMIC DNA]</scope>
    <source>
        <strain evidence="1 2">KOR42</strain>
    </source>
</reference>